<feature type="region of interest" description="Disordered" evidence="1">
    <location>
        <begin position="13"/>
        <end position="51"/>
    </location>
</feature>
<protein>
    <submittedName>
        <fullName evidence="2">Uncharacterized protein</fullName>
    </submittedName>
</protein>
<dbReference type="Proteomes" id="UP000050277">
    <property type="component" value="Unassembled WGS sequence"/>
</dbReference>
<dbReference type="AlphaFoldDB" id="A0A0N8GRD1"/>
<proteinExistence type="predicted"/>
<feature type="compositionally biased region" description="Gly residues" evidence="1">
    <location>
        <begin position="15"/>
        <end position="24"/>
    </location>
</feature>
<dbReference type="STRING" id="70996.SE18_15010"/>
<feature type="compositionally biased region" description="Pro residues" evidence="1">
    <location>
        <begin position="29"/>
        <end position="40"/>
    </location>
</feature>
<dbReference type="OrthoDB" id="65675at2"/>
<accession>A0A0N8GRD1</accession>
<dbReference type="RefSeq" id="WP_054535269.1">
    <property type="nucleotide sequence ID" value="NZ_LGKP01000022.1"/>
</dbReference>
<dbReference type="EMBL" id="LGKP01000022">
    <property type="protein sequence ID" value="KPL86162.1"/>
    <property type="molecule type" value="Genomic_DNA"/>
</dbReference>
<evidence type="ECO:0000313" key="3">
    <source>
        <dbReference type="Proteomes" id="UP000050277"/>
    </source>
</evidence>
<evidence type="ECO:0000256" key="1">
    <source>
        <dbReference type="SAM" id="MobiDB-lite"/>
    </source>
</evidence>
<evidence type="ECO:0000313" key="2">
    <source>
        <dbReference type="EMBL" id="KPL86162.1"/>
    </source>
</evidence>
<reference evidence="2 3" key="1">
    <citation type="submission" date="2015-07" db="EMBL/GenBank/DDBJ databases">
        <title>Whole genome sequence of Herpetosiphon geysericola DSM 7119.</title>
        <authorList>
            <person name="Hemp J."/>
            <person name="Ward L.M."/>
            <person name="Pace L.A."/>
            <person name="Fischer W.W."/>
        </authorList>
    </citation>
    <scope>NUCLEOTIDE SEQUENCE [LARGE SCALE GENOMIC DNA]</scope>
    <source>
        <strain evidence="2 3">DSM 7119</strain>
    </source>
</reference>
<name>A0A0N8GRD1_9CHLR</name>
<organism evidence="2 3">
    <name type="scientific">Herpetosiphon geysericola</name>
    <dbReference type="NCBI Taxonomy" id="70996"/>
    <lineage>
        <taxon>Bacteria</taxon>
        <taxon>Bacillati</taxon>
        <taxon>Chloroflexota</taxon>
        <taxon>Chloroflexia</taxon>
        <taxon>Herpetosiphonales</taxon>
        <taxon>Herpetosiphonaceae</taxon>
        <taxon>Herpetosiphon</taxon>
    </lineage>
</organism>
<keyword evidence="3" id="KW-1185">Reference proteome</keyword>
<gene>
    <name evidence="2" type="ORF">SE18_15010</name>
</gene>
<comment type="caution">
    <text evidence="2">The sequence shown here is derived from an EMBL/GenBank/DDBJ whole genome shotgun (WGS) entry which is preliminary data.</text>
</comment>
<sequence length="243" mass="26331">MVRFFRSVKLFTADNGGGGSGGASGNPAPATPPANPPANPPASGSGNQPDIAGQIANLVARQGGPDAALMLLMQENYQYRDQNRQLRERTPEGSVVLSGDDVQRWRDYQALGQLDELRIRLTEREQAQTELATLRTQATIRGVAEAMQWKPSVLERLAGNVTFVTKTEGDTTTISVKDGDVETSLQAYADKHWSEFMPALTTDTAPARRGTNFVQQGAGNVKKTDVMTTHNQKMGYSVPKRGN</sequence>